<feature type="region of interest" description="Disordered" evidence="1">
    <location>
        <begin position="49"/>
        <end position="72"/>
    </location>
</feature>
<feature type="compositionally biased region" description="Polar residues" evidence="1">
    <location>
        <begin position="49"/>
        <end position="63"/>
    </location>
</feature>
<reference evidence="2 3" key="1">
    <citation type="journal article" date="2018" name="Evol. Lett.">
        <title>Horizontal gene cluster transfer increased hallucinogenic mushroom diversity.</title>
        <authorList>
            <person name="Reynolds H.T."/>
            <person name="Vijayakumar V."/>
            <person name="Gluck-Thaler E."/>
            <person name="Korotkin H.B."/>
            <person name="Matheny P.B."/>
            <person name="Slot J.C."/>
        </authorList>
    </citation>
    <scope>NUCLEOTIDE SEQUENCE [LARGE SCALE GENOMIC DNA]</scope>
    <source>
        <strain evidence="2 3">2631</strain>
    </source>
</reference>
<gene>
    <name evidence="2" type="ORF">CVT25_013469</name>
</gene>
<proteinExistence type="predicted"/>
<accession>A0A409WTR8</accession>
<dbReference type="Proteomes" id="UP000283269">
    <property type="component" value="Unassembled WGS sequence"/>
</dbReference>
<evidence type="ECO:0000256" key="1">
    <source>
        <dbReference type="SAM" id="MobiDB-lite"/>
    </source>
</evidence>
<sequence length="85" mass="9654">MPRARHIIYFTASESNTRHSGVAVFRPELKESLVAAPWTEVVTGRPNCKLQTRTRTQIPNSHETSNKRTAEAKVEEAPWILRLGK</sequence>
<organism evidence="2 3">
    <name type="scientific">Psilocybe cyanescens</name>
    <dbReference type="NCBI Taxonomy" id="93625"/>
    <lineage>
        <taxon>Eukaryota</taxon>
        <taxon>Fungi</taxon>
        <taxon>Dikarya</taxon>
        <taxon>Basidiomycota</taxon>
        <taxon>Agaricomycotina</taxon>
        <taxon>Agaricomycetes</taxon>
        <taxon>Agaricomycetidae</taxon>
        <taxon>Agaricales</taxon>
        <taxon>Agaricineae</taxon>
        <taxon>Strophariaceae</taxon>
        <taxon>Psilocybe</taxon>
    </lineage>
</organism>
<evidence type="ECO:0000313" key="2">
    <source>
        <dbReference type="EMBL" id="PPQ81869.1"/>
    </source>
</evidence>
<comment type="caution">
    <text evidence="2">The sequence shown here is derived from an EMBL/GenBank/DDBJ whole genome shotgun (WGS) entry which is preliminary data.</text>
</comment>
<name>A0A409WTR8_PSICY</name>
<dbReference type="InParanoid" id="A0A409WTR8"/>
<evidence type="ECO:0000313" key="3">
    <source>
        <dbReference type="Proteomes" id="UP000283269"/>
    </source>
</evidence>
<dbReference type="EMBL" id="NHYD01003205">
    <property type="protein sequence ID" value="PPQ81869.1"/>
    <property type="molecule type" value="Genomic_DNA"/>
</dbReference>
<protein>
    <submittedName>
        <fullName evidence="2">Uncharacterized protein</fullName>
    </submittedName>
</protein>
<keyword evidence="3" id="KW-1185">Reference proteome</keyword>
<dbReference type="AlphaFoldDB" id="A0A409WTR8"/>